<proteinExistence type="predicted"/>
<gene>
    <name evidence="2" type="ORF">K444DRAFT_622336</name>
</gene>
<dbReference type="STRING" id="1095630.A0A2J6SFZ6"/>
<dbReference type="EMBL" id="KZ613919">
    <property type="protein sequence ID" value="PMD49695.1"/>
    <property type="molecule type" value="Genomic_DNA"/>
</dbReference>
<dbReference type="InParanoid" id="A0A2J6SFZ6"/>
<evidence type="ECO:0000313" key="2">
    <source>
        <dbReference type="EMBL" id="PMD49695.1"/>
    </source>
</evidence>
<sequence length="147" mass="15266">MSASQNQSSLNEARGAGTTFGPDDVNPSSEATPGMSVGSATVAGHGQHPRDLGDDSNATMPGSKIGPQNEDLDGEQMRASGEGEVMDAQFNKKNAGWGEQESMTSDLDRQKAEQKGAREEIKAARNEGANVDGGAGNRVENEGMNSV</sequence>
<dbReference type="RefSeq" id="XP_024726599.1">
    <property type="nucleotide sequence ID" value="XM_024882080.1"/>
</dbReference>
<feature type="region of interest" description="Disordered" evidence="1">
    <location>
        <begin position="1"/>
        <end position="147"/>
    </location>
</feature>
<keyword evidence="3" id="KW-1185">Reference proteome</keyword>
<evidence type="ECO:0000313" key="3">
    <source>
        <dbReference type="Proteomes" id="UP000235371"/>
    </source>
</evidence>
<protein>
    <submittedName>
        <fullName evidence="2">Uncharacterized protein</fullName>
    </submittedName>
</protein>
<dbReference type="GeneID" id="36590157"/>
<evidence type="ECO:0000256" key="1">
    <source>
        <dbReference type="SAM" id="MobiDB-lite"/>
    </source>
</evidence>
<feature type="compositionally biased region" description="Basic and acidic residues" evidence="1">
    <location>
        <begin position="106"/>
        <end position="125"/>
    </location>
</feature>
<organism evidence="2 3">
    <name type="scientific">Hyaloscypha bicolor E</name>
    <dbReference type="NCBI Taxonomy" id="1095630"/>
    <lineage>
        <taxon>Eukaryota</taxon>
        <taxon>Fungi</taxon>
        <taxon>Dikarya</taxon>
        <taxon>Ascomycota</taxon>
        <taxon>Pezizomycotina</taxon>
        <taxon>Leotiomycetes</taxon>
        <taxon>Helotiales</taxon>
        <taxon>Hyaloscyphaceae</taxon>
        <taxon>Hyaloscypha</taxon>
        <taxon>Hyaloscypha bicolor</taxon>
    </lineage>
</organism>
<feature type="compositionally biased region" description="Polar residues" evidence="1">
    <location>
        <begin position="1"/>
        <end position="11"/>
    </location>
</feature>
<accession>A0A2J6SFZ6</accession>
<dbReference type="OrthoDB" id="3438962at2759"/>
<dbReference type="AlphaFoldDB" id="A0A2J6SFZ6"/>
<name>A0A2J6SFZ6_9HELO</name>
<reference evidence="2 3" key="1">
    <citation type="submission" date="2016-04" db="EMBL/GenBank/DDBJ databases">
        <title>A degradative enzymes factory behind the ericoid mycorrhizal symbiosis.</title>
        <authorList>
            <consortium name="DOE Joint Genome Institute"/>
            <person name="Martino E."/>
            <person name="Morin E."/>
            <person name="Grelet G."/>
            <person name="Kuo A."/>
            <person name="Kohler A."/>
            <person name="Daghino S."/>
            <person name="Barry K."/>
            <person name="Choi C."/>
            <person name="Cichocki N."/>
            <person name="Clum A."/>
            <person name="Copeland A."/>
            <person name="Hainaut M."/>
            <person name="Haridas S."/>
            <person name="Labutti K."/>
            <person name="Lindquist E."/>
            <person name="Lipzen A."/>
            <person name="Khouja H.-R."/>
            <person name="Murat C."/>
            <person name="Ohm R."/>
            <person name="Olson A."/>
            <person name="Spatafora J."/>
            <person name="Veneault-Fourrey C."/>
            <person name="Henrissat B."/>
            <person name="Grigoriev I."/>
            <person name="Martin F."/>
            <person name="Perotto S."/>
        </authorList>
    </citation>
    <scope>NUCLEOTIDE SEQUENCE [LARGE SCALE GENOMIC DNA]</scope>
    <source>
        <strain evidence="2 3">E</strain>
    </source>
</reference>
<dbReference type="Proteomes" id="UP000235371">
    <property type="component" value="Unassembled WGS sequence"/>
</dbReference>